<keyword evidence="6" id="KW-0679">Respiratory chain</keyword>
<feature type="transmembrane region" description="Helical" evidence="16">
    <location>
        <begin position="47"/>
        <end position="66"/>
    </location>
</feature>
<feature type="transmembrane region" description="Helical" evidence="16">
    <location>
        <begin position="127"/>
        <end position="151"/>
    </location>
</feature>
<dbReference type="EC" id="7.1.1.2" evidence="3"/>
<evidence type="ECO:0000256" key="13">
    <source>
        <dbReference type="ARBA" id="ARBA00023136"/>
    </source>
</evidence>
<dbReference type="GO" id="GO:0031966">
    <property type="term" value="C:mitochondrial membrane"/>
    <property type="evidence" value="ECO:0007669"/>
    <property type="project" value="UniProtKB-SubCell"/>
</dbReference>
<comment type="catalytic activity">
    <reaction evidence="15">
        <text>a ubiquinone + NADH + 5 H(+)(in) = a ubiquinol + NAD(+) + 4 H(+)(out)</text>
        <dbReference type="Rhea" id="RHEA:29091"/>
        <dbReference type="Rhea" id="RHEA-COMP:9565"/>
        <dbReference type="Rhea" id="RHEA-COMP:9566"/>
        <dbReference type="ChEBI" id="CHEBI:15378"/>
        <dbReference type="ChEBI" id="CHEBI:16389"/>
        <dbReference type="ChEBI" id="CHEBI:17976"/>
        <dbReference type="ChEBI" id="CHEBI:57540"/>
        <dbReference type="ChEBI" id="CHEBI:57945"/>
        <dbReference type="EC" id="7.1.1.2"/>
    </reaction>
</comment>
<comment type="subcellular location">
    <subcellularLocation>
        <location evidence="1">Mitochondrion membrane</location>
        <topology evidence="1">Multi-pass membrane protein</topology>
    </subcellularLocation>
</comment>
<sequence>MELLLALMITSSLMFLMLNHPMSMGFNLLIQAVIISMMTGMMNLNFWYSYILFLVMIGGMLVLFIYMTSIASNEKFYYTMKMTMMMILSLIVTMYFFHQNNYMDINDITNNMNYMKNISWTMSLNKYFMFPMNILTMGMMMYLFIALMAVVKITKSEYGTMKSN</sequence>
<evidence type="ECO:0000256" key="10">
    <source>
        <dbReference type="ARBA" id="ARBA00022989"/>
    </source>
</evidence>
<evidence type="ECO:0000256" key="16">
    <source>
        <dbReference type="SAM" id="Phobius"/>
    </source>
</evidence>
<evidence type="ECO:0000256" key="5">
    <source>
        <dbReference type="ARBA" id="ARBA00022448"/>
    </source>
</evidence>
<geneLocation type="mitochondrion" evidence="17"/>
<dbReference type="PANTHER" id="PTHR11435">
    <property type="entry name" value="NADH UBIQUINONE OXIDOREDUCTASE SUBUNIT ND6"/>
    <property type="match status" value="1"/>
</dbReference>
<proteinExistence type="inferred from homology"/>
<dbReference type="GO" id="GO:0008137">
    <property type="term" value="F:NADH dehydrogenase (ubiquinone) activity"/>
    <property type="evidence" value="ECO:0007669"/>
    <property type="project" value="UniProtKB-EC"/>
</dbReference>
<keyword evidence="7 16" id="KW-0812">Transmembrane</keyword>
<keyword evidence="8" id="KW-1278">Translocase</keyword>
<evidence type="ECO:0000256" key="8">
    <source>
        <dbReference type="ARBA" id="ARBA00022967"/>
    </source>
</evidence>
<evidence type="ECO:0000256" key="7">
    <source>
        <dbReference type="ARBA" id="ARBA00022692"/>
    </source>
</evidence>
<evidence type="ECO:0000256" key="1">
    <source>
        <dbReference type="ARBA" id="ARBA00004225"/>
    </source>
</evidence>
<accession>A0A343C3Y2</accession>
<evidence type="ECO:0000256" key="2">
    <source>
        <dbReference type="ARBA" id="ARBA00005698"/>
    </source>
</evidence>
<evidence type="ECO:0000256" key="3">
    <source>
        <dbReference type="ARBA" id="ARBA00012944"/>
    </source>
</evidence>
<dbReference type="EMBL" id="KX087357">
    <property type="protein sequence ID" value="ARH54725.1"/>
    <property type="molecule type" value="Genomic_DNA"/>
</dbReference>
<keyword evidence="11" id="KW-0520">NAD</keyword>
<keyword evidence="5" id="KW-0813">Transport</keyword>
<evidence type="ECO:0000256" key="6">
    <source>
        <dbReference type="ARBA" id="ARBA00022660"/>
    </source>
</evidence>
<keyword evidence="10 16" id="KW-1133">Transmembrane helix</keyword>
<evidence type="ECO:0000256" key="11">
    <source>
        <dbReference type="ARBA" id="ARBA00023027"/>
    </source>
</evidence>
<reference evidence="17" key="1">
    <citation type="submission" date="2016-04" db="EMBL/GenBank/DDBJ databases">
        <title>Mitochondria of beetle species.</title>
        <authorList>
            <person name="Hunter A."/>
            <person name="Moriniere J."/>
            <person name="Tang P."/>
            <person name="Linard B."/>
            <person name="Crampton-Platt A."/>
            <person name="Vogler A.P."/>
        </authorList>
    </citation>
    <scope>NUCLEOTIDE SEQUENCE</scope>
</reference>
<dbReference type="AlphaFoldDB" id="A0A343C3Y2"/>
<dbReference type="PANTHER" id="PTHR11435:SF1">
    <property type="entry name" value="NADH-UBIQUINONE OXIDOREDUCTASE CHAIN 6"/>
    <property type="match status" value="1"/>
</dbReference>
<gene>
    <name evidence="17" type="primary">nad6</name>
</gene>
<evidence type="ECO:0000313" key="17">
    <source>
        <dbReference type="EMBL" id="ARH54725.1"/>
    </source>
</evidence>
<evidence type="ECO:0000256" key="12">
    <source>
        <dbReference type="ARBA" id="ARBA00023128"/>
    </source>
</evidence>
<keyword evidence="12 17" id="KW-0496">Mitochondrion</keyword>
<organism evidence="17">
    <name type="scientific">Trachys troglodytiformis</name>
    <dbReference type="NCBI Taxonomy" id="1244535"/>
    <lineage>
        <taxon>Eukaryota</taxon>
        <taxon>Metazoa</taxon>
        <taxon>Ecdysozoa</taxon>
        <taxon>Arthropoda</taxon>
        <taxon>Hexapoda</taxon>
        <taxon>Insecta</taxon>
        <taxon>Pterygota</taxon>
        <taxon>Neoptera</taxon>
        <taxon>Endopterygota</taxon>
        <taxon>Coleoptera</taxon>
        <taxon>Polyphaga</taxon>
        <taxon>Elateriformia</taxon>
        <taxon>Buprestoidea</taxon>
        <taxon>Buprestidae</taxon>
        <taxon>Agrilinae</taxon>
        <taxon>Trachys</taxon>
    </lineage>
</organism>
<evidence type="ECO:0000256" key="14">
    <source>
        <dbReference type="ARBA" id="ARBA00031019"/>
    </source>
</evidence>
<name>A0A343C3Y2_9COLE</name>
<comment type="similarity">
    <text evidence="2">Belongs to the complex I subunit 6 family.</text>
</comment>
<protein>
    <recommendedName>
        <fullName evidence="4">NADH-ubiquinone oxidoreductase chain 6</fullName>
        <ecNumber evidence="3">7.1.1.2</ecNumber>
    </recommendedName>
    <alternativeName>
        <fullName evidence="14">NADH dehydrogenase subunit 6</fullName>
    </alternativeName>
</protein>
<keyword evidence="13 16" id="KW-0472">Membrane</keyword>
<evidence type="ECO:0000256" key="9">
    <source>
        <dbReference type="ARBA" id="ARBA00022982"/>
    </source>
</evidence>
<evidence type="ECO:0000256" key="4">
    <source>
        <dbReference type="ARBA" id="ARBA00021095"/>
    </source>
</evidence>
<evidence type="ECO:0000256" key="15">
    <source>
        <dbReference type="ARBA" id="ARBA00049551"/>
    </source>
</evidence>
<dbReference type="InterPro" id="IPR050269">
    <property type="entry name" value="ComplexI_Subunit6"/>
</dbReference>
<feature type="transmembrane region" description="Helical" evidence="16">
    <location>
        <begin position="78"/>
        <end position="97"/>
    </location>
</feature>
<keyword evidence="9" id="KW-0249">Electron transport</keyword>